<evidence type="ECO:0000256" key="19">
    <source>
        <dbReference type="SAM" id="Coils"/>
    </source>
</evidence>
<feature type="transmembrane region" description="Helical" evidence="21">
    <location>
        <begin position="530"/>
        <end position="557"/>
    </location>
</feature>
<dbReference type="PROSITE" id="PS50222">
    <property type="entry name" value="EF_HAND_2"/>
    <property type="match status" value="1"/>
</dbReference>
<comment type="similarity">
    <text evidence="3">Belongs to the polycystin family.</text>
</comment>
<evidence type="ECO:0000313" key="24">
    <source>
        <dbReference type="Proteomes" id="UP000197619"/>
    </source>
</evidence>
<dbReference type="FunFam" id="1.20.120.350:FF:000052">
    <property type="entry name" value="polycystic kidney disease 2-like 1 protein isoform X1"/>
    <property type="match status" value="1"/>
</dbReference>
<evidence type="ECO:0000256" key="13">
    <source>
        <dbReference type="ARBA" id="ARBA00023180"/>
    </source>
</evidence>
<evidence type="ECO:0000256" key="15">
    <source>
        <dbReference type="ARBA" id="ARBA00023303"/>
    </source>
</evidence>
<feature type="region of interest" description="Disordered" evidence="20">
    <location>
        <begin position="912"/>
        <end position="973"/>
    </location>
</feature>
<dbReference type="EMBL" id="MUZQ01000113">
    <property type="protein sequence ID" value="OWK57939.1"/>
    <property type="molecule type" value="Genomic_DNA"/>
</dbReference>
<feature type="domain" description="EF-hand" evidence="22">
    <location>
        <begin position="781"/>
        <end position="816"/>
    </location>
</feature>
<evidence type="ECO:0000256" key="17">
    <source>
        <dbReference type="PIRSR" id="PIRSR603915-1"/>
    </source>
</evidence>
<dbReference type="Gene3D" id="1.10.238.10">
    <property type="entry name" value="EF-hand"/>
    <property type="match status" value="1"/>
</dbReference>
<evidence type="ECO:0000256" key="8">
    <source>
        <dbReference type="ARBA" id="ARBA00022989"/>
    </source>
</evidence>
<dbReference type="InterPro" id="IPR003915">
    <property type="entry name" value="PKD_2"/>
</dbReference>
<dbReference type="GO" id="GO:0060170">
    <property type="term" value="C:ciliary membrane"/>
    <property type="evidence" value="ECO:0007669"/>
    <property type="project" value="UniProtKB-SubCell"/>
</dbReference>
<keyword evidence="24" id="KW-1185">Reference proteome</keyword>
<reference evidence="23 24" key="1">
    <citation type="submission" date="2017-05" db="EMBL/GenBank/DDBJ databases">
        <title>Genome of assembly of the Bengalese finch, Lonchura striata domestica.</title>
        <authorList>
            <person name="Colquitt B.M."/>
            <person name="Brainard M.S."/>
        </authorList>
    </citation>
    <scope>NUCLEOTIDE SEQUENCE [LARGE SCALE GENOMIC DNA]</scope>
    <source>
        <strain evidence="23">White83orange57</strain>
    </source>
</reference>
<accession>A0A218UW61</accession>
<feature type="binding site" evidence="17">
    <location>
        <position position="794"/>
    </location>
    <ligand>
        <name>Ca(2+)</name>
        <dbReference type="ChEBI" id="CHEBI:29108"/>
        <label>2</label>
    </ligand>
</feature>
<evidence type="ECO:0000256" key="20">
    <source>
        <dbReference type="SAM" id="MobiDB-lite"/>
    </source>
</evidence>
<dbReference type="SUPFAM" id="SSF81324">
    <property type="entry name" value="Voltage-gated potassium channels"/>
    <property type="match status" value="1"/>
</dbReference>
<feature type="disulfide bond" evidence="18">
    <location>
        <begin position="361"/>
        <end position="374"/>
    </location>
</feature>
<keyword evidence="17" id="KW-0479">Metal-binding</keyword>
<evidence type="ECO:0000256" key="12">
    <source>
        <dbReference type="ARBA" id="ARBA00023157"/>
    </source>
</evidence>
<feature type="coiled-coil region" evidence="19">
    <location>
        <begin position="803"/>
        <end position="830"/>
    </location>
</feature>
<dbReference type="GO" id="GO:0005272">
    <property type="term" value="F:sodium channel activity"/>
    <property type="evidence" value="ECO:0007669"/>
    <property type="project" value="TreeGrafter"/>
</dbReference>
<keyword evidence="9 19" id="KW-0175">Coiled coil</keyword>
<evidence type="ECO:0000256" key="5">
    <source>
        <dbReference type="ARBA" id="ARBA00022475"/>
    </source>
</evidence>
<evidence type="ECO:0000256" key="1">
    <source>
        <dbReference type="ARBA" id="ARBA00004272"/>
    </source>
</evidence>
<proteinExistence type="inferred from homology"/>
<evidence type="ECO:0000256" key="7">
    <source>
        <dbReference type="ARBA" id="ARBA00022692"/>
    </source>
</evidence>
<sequence>MGSIVDTGFLPSLKMTSQPTPGHFSQPLGTVRLSFELGQDLANTFLQKNSGVSSGCAEPGQGIVTIPAKKYFCWQGVVMNLSHLNNRAESRFKVSEVHELETVGKNAWDNPVYNGSPSTSLKIQTIYNPKSVLENPYENFEEVGDSLPYQEEQSKAVNGKTSPFLKCCFYIFRGIRGVHPDHLQAVISVAGLDCPEQATGLSAQMPTAPYMALENGHKISTVPSLYQTGLWGTTLTENTAENRELYVKTTLRELLVYVMFLVDICLLTYGMTSSNAYYYTKVMSELFLQTSTDGRISFQSIGSMADFWVYAQGPLLDNLYWTKWYNNESLAAHSTQSYIYYENLLLGVPRMRQLKVKNNSCVVHDDFKEEISGCYDVYSEDKEERVSFGLINGTAWRYHSEEELGGSSHWGRLTSYSGGGYYIDFKMTREESAEALQVLKEKLWLDRGTRVVFIDFSVYNANINLFCVLRLVVEFPATGGAVPSWQIRTVKLIRYVSAWDFFIVACEIVFCVFIFYYVVEEALELRIHKFQYFASIWNILDVVVILLSIVAIGFHIFRTTEVNRLLGELLEHPNTYADFEFLAFWQTQYNNMNAVNLFFAWIKIFKYISFNKTMTQLSSTLARCAKDILGFAIMFFIVFFAYAQLGYLLFGTQVENFSTFVKCIFTQFRIILGDFDYNSIDNANRVLGPIYFVTYVFFVFFVLLNMFLAIINDTYSEVKEELSSQKDELQLSDILKQSYNRTLMRLKLKKERISDVQKALQNGTKQLDFEDFKNSLKELGHADHEITAAFSRFDKDGNHILDEEEQQQMKSDLEAKRVALNTEIENLGKSYGDNNLDENLTYMEARNNHTNKATWVSKEEFQVLLHRVLQLEQSINSIGSKIDAVVNKLDVPERKELKRKDLLGKPLGDVLKEEETSQEELHPQSLDQLGKEEAESWGMEHIQRNNLSGNSSQNGIYHMPKSSVLGSQVPKNL</sequence>
<dbReference type="STRING" id="299123.ENSLSDP00000004277"/>
<evidence type="ECO:0000256" key="2">
    <source>
        <dbReference type="ARBA" id="ARBA00004541"/>
    </source>
</evidence>
<keyword evidence="12" id="KW-1015">Disulfide bond</keyword>
<dbReference type="InterPro" id="IPR046791">
    <property type="entry name" value="Polycystin_dom"/>
</dbReference>
<dbReference type="InterPro" id="IPR027359">
    <property type="entry name" value="Volt_channel_dom_sf"/>
</dbReference>
<keyword evidence="15 17" id="KW-0407">Ion channel</keyword>
<dbReference type="InterPro" id="IPR013122">
    <property type="entry name" value="PKD1_2_channel"/>
</dbReference>
<evidence type="ECO:0000259" key="22">
    <source>
        <dbReference type="PROSITE" id="PS50222"/>
    </source>
</evidence>
<evidence type="ECO:0000256" key="14">
    <source>
        <dbReference type="ARBA" id="ARBA00023273"/>
    </source>
</evidence>
<dbReference type="InterPro" id="IPR051223">
    <property type="entry name" value="Polycystin"/>
</dbReference>
<feature type="binding site" evidence="17">
    <location>
        <position position="805"/>
    </location>
    <ligand>
        <name>Ca(2+)</name>
        <dbReference type="ChEBI" id="CHEBI:29108"/>
        <label>2</label>
    </ligand>
</feature>
<keyword evidence="10 17" id="KW-0406">Ion transport</keyword>
<keyword evidence="14" id="KW-0966">Cell projection</keyword>
<dbReference type="GO" id="GO:0015269">
    <property type="term" value="F:calcium-activated potassium channel activity"/>
    <property type="evidence" value="ECO:0007669"/>
    <property type="project" value="TreeGrafter"/>
</dbReference>
<evidence type="ECO:0000256" key="18">
    <source>
        <dbReference type="PIRSR" id="PIRSR603915-2"/>
    </source>
</evidence>
<keyword evidence="13" id="KW-0325">Glycoprotein</keyword>
<dbReference type="Gene3D" id="1.20.120.350">
    <property type="entry name" value="Voltage-gated potassium channels. Chain C"/>
    <property type="match status" value="1"/>
</dbReference>
<keyword evidence="17" id="KW-0109">Calcium transport</keyword>
<evidence type="ECO:0000313" key="23">
    <source>
        <dbReference type="EMBL" id="OWK57939.1"/>
    </source>
</evidence>
<dbReference type="AlphaFoldDB" id="A0A218UW61"/>
<keyword evidence="8 21" id="KW-1133">Transmembrane helix</keyword>
<feature type="transmembrane region" description="Helical" evidence="21">
    <location>
        <begin position="628"/>
        <end position="650"/>
    </location>
</feature>
<organism evidence="23 24">
    <name type="scientific">Lonchura striata</name>
    <name type="common">white-rumped munia</name>
    <dbReference type="NCBI Taxonomy" id="40157"/>
    <lineage>
        <taxon>Eukaryota</taxon>
        <taxon>Metazoa</taxon>
        <taxon>Chordata</taxon>
        <taxon>Craniata</taxon>
        <taxon>Vertebrata</taxon>
        <taxon>Euteleostomi</taxon>
        <taxon>Archelosauria</taxon>
        <taxon>Archosauria</taxon>
        <taxon>Dinosauria</taxon>
        <taxon>Saurischia</taxon>
        <taxon>Theropoda</taxon>
        <taxon>Coelurosauria</taxon>
        <taxon>Aves</taxon>
        <taxon>Neognathae</taxon>
        <taxon>Neoaves</taxon>
        <taxon>Telluraves</taxon>
        <taxon>Australaves</taxon>
        <taxon>Passeriformes</taxon>
        <taxon>Passeroidea</taxon>
        <taxon>Estrildidae</taxon>
        <taxon>Estrildinae</taxon>
        <taxon>Lonchura</taxon>
    </lineage>
</organism>
<dbReference type="GO" id="GO:0051371">
    <property type="term" value="F:muscle alpha-actinin binding"/>
    <property type="evidence" value="ECO:0007669"/>
    <property type="project" value="TreeGrafter"/>
</dbReference>
<dbReference type="FunFam" id="1.10.287.70:FF:000055">
    <property type="entry name" value="Polycystic kidney disease 2-like 1"/>
    <property type="match status" value="1"/>
</dbReference>
<dbReference type="PANTHER" id="PTHR10877">
    <property type="entry name" value="POLYCYSTIN FAMILY MEMBER"/>
    <property type="match status" value="1"/>
</dbReference>
<feature type="transmembrane region" description="Helical" evidence="21">
    <location>
        <begin position="690"/>
        <end position="711"/>
    </location>
</feature>
<keyword evidence="11 21" id="KW-0472">Membrane</keyword>
<dbReference type="Pfam" id="PF08016">
    <property type="entry name" value="PKD_channel"/>
    <property type="match status" value="1"/>
</dbReference>
<feature type="binding site" evidence="17">
    <location>
        <position position="796"/>
    </location>
    <ligand>
        <name>Ca(2+)</name>
        <dbReference type="ChEBI" id="CHEBI:29108"/>
        <label>2</label>
    </ligand>
</feature>
<dbReference type="GO" id="GO:0005262">
    <property type="term" value="F:calcium channel activity"/>
    <property type="evidence" value="ECO:0007669"/>
    <property type="project" value="UniProtKB-KW"/>
</dbReference>
<dbReference type="PANTHER" id="PTHR10877:SF196">
    <property type="entry name" value="POLYCYSTIN-2-LIKE PROTEIN 1"/>
    <property type="match status" value="1"/>
</dbReference>
<keyword evidence="7 21" id="KW-0812">Transmembrane</keyword>
<feature type="compositionally biased region" description="Polar residues" evidence="20">
    <location>
        <begin position="964"/>
        <end position="973"/>
    </location>
</feature>
<dbReference type="GO" id="GO:0031410">
    <property type="term" value="C:cytoplasmic vesicle"/>
    <property type="evidence" value="ECO:0007669"/>
    <property type="project" value="UniProtKB-SubCell"/>
</dbReference>
<evidence type="ECO:0000256" key="3">
    <source>
        <dbReference type="ARBA" id="ARBA00007200"/>
    </source>
</evidence>
<feature type="transmembrane region" description="Helical" evidence="21">
    <location>
        <begin position="498"/>
        <end position="518"/>
    </location>
</feature>
<protein>
    <submittedName>
        <fullName evidence="23">Polycystic kidney disease 2-like 1 protein</fullName>
    </submittedName>
</protein>
<comment type="subcellular location">
    <subcellularLocation>
        <location evidence="1">Cell projection</location>
        <location evidence="1">Cilium membrane</location>
        <topology evidence="1">Multi-pass membrane protein</topology>
    </subcellularLocation>
    <subcellularLocation>
        <location evidence="2">Cytoplasmic vesicle</location>
    </subcellularLocation>
</comment>
<evidence type="ECO:0000256" key="6">
    <source>
        <dbReference type="ARBA" id="ARBA00022673"/>
    </source>
</evidence>
<keyword evidence="5" id="KW-1003">Cell membrane</keyword>
<comment type="caution">
    <text evidence="23">The sequence shown here is derived from an EMBL/GenBank/DDBJ whole genome shotgun (WGS) entry which is preliminary data.</text>
</comment>
<dbReference type="InterPro" id="IPR011992">
    <property type="entry name" value="EF-hand-dom_pair"/>
</dbReference>
<dbReference type="PRINTS" id="PR01433">
    <property type="entry name" value="POLYCYSTIN2"/>
</dbReference>
<evidence type="ECO:0000256" key="9">
    <source>
        <dbReference type="ARBA" id="ARBA00023054"/>
    </source>
</evidence>
<gene>
    <name evidence="23" type="primary">PKD2L1</name>
    <name evidence="23" type="ORF">RLOC_00012284</name>
</gene>
<evidence type="ECO:0000256" key="21">
    <source>
        <dbReference type="SAM" id="Phobius"/>
    </source>
</evidence>
<evidence type="ECO:0000256" key="16">
    <source>
        <dbReference type="ARBA" id="ARBA00023329"/>
    </source>
</evidence>
<dbReference type="GO" id="GO:0050982">
    <property type="term" value="P:detection of mechanical stimulus"/>
    <property type="evidence" value="ECO:0007669"/>
    <property type="project" value="TreeGrafter"/>
</dbReference>
<dbReference type="Pfam" id="PF20519">
    <property type="entry name" value="Polycystin_dom"/>
    <property type="match status" value="1"/>
</dbReference>
<feature type="compositionally biased region" description="Polar residues" evidence="20">
    <location>
        <begin position="944"/>
        <end position="955"/>
    </location>
</feature>
<dbReference type="Gene3D" id="1.10.287.70">
    <property type="match status" value="1"/>
</dbReference>
<keyword evidence="17" id="KW-0106">Calcium</keyword>
<evidence type="ECO:0000256" key="10">
    <source>
        <dbReference type="ARBA" id="ARBA00023065"/>
    </source>
</evidence>
<dbReference type="Proteomes" id="UP000197619">
    <property type="component" value="Unassembled WGS sequence"/>
</dbReference>
<keyword evidence="16" id="KW-0968">Cytoplasmic vesicle</keyword>
<dbReference type="Pfam" id="PF18109">
    <property type="entry name" value="Fer4_24"/>
    <property type="match status" value="1"/>
</dbReference>
<keyword evidence="6 17" id="KW-0107">Calcium channel</keyword>
<dbReference type="InterPro" id="IPR002048">
    <property type="entry name" value="EF_hand_dom"/>
</dbReference>
<dbReference type="SUPFAM" id="SSF47473">
    <property type="entry name" value="EF-hand"/>
    <property type="match status" value="1"/>
</dbReference>
<evidence type="ECO:0000256" key="4">
    <source>
        <dbReference type="ARBA" id="ARBA00022448"/>
    </source>
</evidence>
<feature type="compositionally biased region" description="Basic and acidic residues" evidence="20">
    <location>
        <begin position="912"/>
        <end position="922"/>
    </location>
</feature>
<evidence type="ECO:0000256" key="11">
    <source>
        <dbReference type="ARBA" id="ARBA00023136"/>
    </source>
</evidence>
<dbReference type="GO" id="GO:0005509">
    <property type="term" value="F:calcium ion binding"/>
    <property type="evidence" value="ECO:0007669"/>
    <property type="project" value="InterPro"/>
</dbReference>
<name>A0A218UW61_9PASE</name>
<keyword evidence="4" id="KW-0813">Transport</keyword>
<feature type="transmembrane region" description="Helical" evidence="21">
    <location>
        <begin position="254"/>
        <end position="279"/>
    </location>
</feature>
<dbReference type="Gene3D" id="1.20.5.340">
    <property type="match status" value="1"/>
</dbReference>